<dbReference type="EC" id="2.7.1.14" evidence="38"/>
<feature type="region of interest" description="Disordered" evidence="42">
    <location>
        <begin position="1366"/>
        <end position="1388"/>
    </location>
</feature>
<comment type="function">
    <text evidence="37">Acts as a modulator of macrophage activation through control of glucose metabolism.</text>
</comment>
<evidence type="ECO:0000256" key="14">
    <source>
        <dbReference type="ARBA" id="ARBA00022737"/>
    </source>
</evidence>
<evidence type="ECO:0000256" key="3">
    <source>
        <dbReference type="ARBA" id="ARBA00010374"/>
    </source>
</evidence>
<evidence type="ECO:0000256" key="41">
    <source>
        <dbReference type="PROSITE-ProRule" id="PRU00023"/>
    </source>
</evidence>
<dbReference type="GO" id="GO:0046872">
    <property type="term" value="F:metal ion binding"/>
    <property type="evidence" value="ECO:0007669"/>
    <property type="project" value="UniProtKB-KW"/>
</dbReference>
<evidence type="ECO:0000256" key="2">
    <source>
        <dbReference type="ARBA" id="ARBA00004496"/>
    </source>
</evidence>
<protein>
    <recommendedName>
        <fullName evidence="39">Sedoheptulokinase</fullName>
        <ecNumber evidence="38">2.7.1.14</ecNumber>
    </recommendedName>
    <alternativeName>
        <fullName evidence="40">Carbohydrate kinase-like protein</fullName>
    </alternativeName>
    <alternativeName>
        <fullName evidence="31">Osm-9-like TRP channel 1</fullName>
    </alternativeName>
    <alternativeName>
        <fullName evidence="4">Transient receptor potential cation channel subfamily V member 1</fullName>
    </alternativeName>
    <alternativeName>
        <fullName evidence="30">Vanilloid receptor 1</fullName>
    </alternativeName>
</protein>
<dbReference type="PROSITE" id="PS50297">
    <property type="entry name" value="ANK_REP_REGION"/>
    <property type="match status" value="3"/>
</dbReference>
<gene>
    <name evidence="46" type="ORF">DUI87_12388</name>
</gene>
<evidence type="ECO:0000256" key="35">
    <source>
        <dbReference type="ARBA" id="ARBA00036634"/>
    </source>
</evidence>
<feature type="transmembrane region" description="Helical" evidence="43">
    <location>
        <begin position="1810"/>
        <end position="1828"/>
    </location>
</feature>
<feature type="region of interest" description="Disordered" evidence="42">
    <location>
        <begin position="1"/>
        <end position="20"/>
    </location>
</feature>
<evidence type="ECO:0000256" key="5">
    <source>
        <dbReference type="ARBA" id="ARBA00022448"/>
    </source>
</evidence>
<feature type="transmembrane region" description="Helical" evidence="43">
    <location>
        <begin position="988"/>
        <end position="1006"/>
    </location>
</feature>
<feature type="region of interest" description="Disordered" evidence="42">
    <location>
        <begin position="1401"/>
        <end position="1464"/>
    </location>
</feature>
<dbReference type="CDD" id="cd07777">
    <property type="entry name" value="ASKHA_NBD_FGGY_SHK"/>
    <property type="match status" value="1"/>
</dbReference>
<evidence type="ECO:0000256" key="15">
    <source>
        <dbReference type="ARBA" id="ARBA00022741"/>
    </source>
</evidence>
<dbReference type="Pfam" id="PF00023">
    <property type="entry name" value="Ank"/>
    <property type="match status" value="1"/>
</dbReference>
<keyword evidence="9" id="KW-0109">Calcium transport</keyword>
<evidence type="ECO:0000256" key="40">
    <source>
        <dbReference type="ARBA" id="ARBA00076706"/>
    </source>
</evidence>
<dbReference type="SMART" id="SM00248">
    <property type="entry name" value="ANK"/>
    <property type="match status" value="8"/>
</dbReference>
<evidence type="ECO:0000256" key="31">
    <source>
        <dbReference type="ARBA" id="ARBA00033256"/>
    </source>
</evidence>
<dbReference type="GO" id="GO:0071222">
    <property type="term" value="P:cellular response to lipopolysaccharide"/>
    <property type="evidence" value="ECO:0007669"/>
    <property type="project" value="UniProtKB-ARBA"/>
</dbReference>
<dbReference type="InterPro" id="IPR005821">
    <property type="entry name" value="Ion_trans_dom"/>
</dbReference>
<dbReference type="PRINTS" id="PR01768">
    <property type="entry name" value="TRPVRECEPTOR"/>
</dbReference>
<evidence type="ECO:0000256" key="39">
    <source>
        <dbReference type="ARBA" id="ARBA00069425"/>
    </source>
</evidence>
<keyword evidence="15" id="KW-0547">Nucleotide-binding</keyword>
<evidence type="ECO:0000256" key="20">
    <source>
        <dbReference type="ARBA" id="ARBA00022989"/>
    </source>
</evidence>
<feature type="compositionally biased region" description="Polar residues" evidence="42">
    <location>
        <begin position="1977"/>
        <end position="1993"/>
    </location>
</feature>
<evidence type="ECO:0000256" key="24">
    <source>
        <dbReference type="ARBA" id="ARBA00023065"/>
    </source>
</evidence>
<feature type="transmembrane region" description="Helical" evidence="43">
    <location>
        <begin position="1870"/>
        <end position="1894"/>
    </location>
</feature>
<keyword evidence="27" id="KW-0628">Postsynaptic cell membrane</keyword>
<evidence type="ECO:0000256" key="9">
    <source>
        <dbReference type="ARBA" id="ARBA00022568"/>
    </source>
</evidence>
<feature type="transmembrane region" description="Helical" evidence="43">
    <location>
        <begin position="1053"/>
        <end position="1072"/>
    </location>
</feature>
<dbReference type="GO" id="GO:0005262">
    <property type="term" value="F:calcium channel activity"/>
    <property type="evidence" value="ECO:0007669"/>
    <property type="project" value="UniProtKB-KW"/>
</dbReference>
<evidence type="ECO:0000256" key="25">
    <source>
        <dbReference type="ARBA" id="ARBA00023136"/>
    </source>
</evidence>
<dbReference type="Pfam" id="PF00520">
    <property type="entry name" value="Ion_trans"/>
    <property type="match status" value="2"/>
</dbReference>
<dbReference type="CDD" id="cd22196">
    <property type="entry name" value="TRPV1"/>
    <property type="match status" value="1"/>
</dbReference>
<dbReference type="OrthoDB" id="533508at2759"/>
<dbReference type="InterPro" id="IPR024862">
    <property type="entry name" value="TRPV"/>
</dbReference>
<keyword evidence="17" id="KW-0106">Calcium</keyword>
<evidence type="ECO:0000256" key="19">
    <source>
        <dbReference type="ARBA" id="ARBA00022860"/>
    </source>
</evidence>
<dbReference type="Pfam" id="PF00370">
    <property type="entry name" value="FGGY_N"/>
    <property type="match status" value="1"/>
</dbReference>
<evidence type="ECO:0000256" key="12">
    <source>
        <dbReference type="ARBA" id="ARBA00022692"/>
    </source>
</evidence>
<dbReference type="GO" id="GO:0032591">
    <property type="term" value="C:dendritic spine membrane"/>
    <property type="evidence" value="ECO:0007669"/>
    <property type="project" value="UniProtKB-SubCell"/>
</dbReference>
<comment type="catalytic activity">
    <reaction evidence="36">
        <text>sedoheptulose + ATP = D-sedoheptulose 7-phosphate + ADP + H(+)</text>
        <dbReference type="Rhea" id="RHEA:23844"/>
        <dbReference type="ChEBI" id="CHEBI:15378"/>
        <dbReference type="ChEBI" id="CHEBI:16802"/>
        <dbReference type="ChEBI" id="CHEBI:30616"/>
        <dbReference type="ChEBI" id="CHEBI:57483"/>
        <dbReference type="ChEBI" id="CHEBI:456216"/>
        <dbReference type="EC" id="2.7.1.14"/>
    </reaction>
</comment>
<evidence type="ECO:0000256" key="16">
    <source>
        <dbReference type="ARBA" id="ARBA00022777"/>
    </source>
</evidence>
<feature type="transmembrane region" description="Helical" evidence="43">
    <location>
        <begin position="1093"/>
        <end position="1115"/>
    </location>
</feature>
<dbReference type="Gene3D" id="3.30.420.40">
    <property type="match status" value="2"/>
</dbReference>
<sequence>MVGVDPPVRAGQGDSHPLMAAAGGPGPTCVLGIDLGTTSVKAALVTGTERGLALAQSCSRETQAHSDSLGAAPQGMEQDVQKIIRALNECLAALPQQQLQQVTHIGISGQMHGVVFWKSDKGCKWSESGTGSAFEPHQVSHLVTWQDGRCSPAFLTSLPLPQSHVSLATGFGCATVYWYLKNSPDFLKAYDAAGTIQDYVVAMLCDLKKPLMSVQNAASWGYFNCRNKSWNTDILKKSGFPVHLLPEVGDPGSFAGQTTCAWHGIPKGAKVGIALGDFQCSVYSCLTERTDAVLNISTSAQLTISMPVGFQPPEAPDPSSAVTYFPYFNGDYLAVAASLNGGNVLAAFVGMVAQWAQELGFQVQESAIYPRIIQAALAQKHSKLSVHPTIFGERHLPELLASVSSIGASELSLGHVTRALCRGLVENLCSMLPVQHLEEMGVRRILGSGSALARNEVLRQEVERIFPFPVVYGKDVDAAVGAAMERADDAVASKAFAAEDLPIDCWLIMSSILGKMKKFGSFDMEESEVTDEHTDGEDSVQETPDNPQGPPSTKVQPPKSNIFARRGRFVMGDSDKDMAPMDSFCQMDHLMAPSAIKFHVNLERGKLHKLLSTDSITGCSEKAFKFYDRRRIFDAVAQGNTKDLSDLLLYLNRTFKHLTDEEFKEPETGKTCLLKAMLNLHDGKNDTIPLLLDIARKTGTLKEFVNAEYTDNYYKGQTALHIAIERRNMYLVKLLVQNGADVHARACGEFFRKIKGKSGFYFGELPLSLAACTNQLCIVKFLLENPYQAANIAAEDSMGNMVLHTLVEIADNTKDNTKFVTKMYNNILILGAKINPILKLEELTNKKGLTPLTLAAKTGKIGIFAYILRREIKDPECRHLSRKFTEWAYGPVHSSLYDLSCIDTCEKNSVLEILAYSSETPNRHEMLLVEPLNRLLQDKWDRFVKHLFYFNFFVYTMHITILTAAAYYRPVQKDGKPPFTFGYSTGEYFRVTGEILSVLGGLYFFFRGIQYFMQRRPSLRTLIVDGYSEVLFFVHSLLLLSSVVLYFCGQELYVASMVFSLALGWANMLYYTRGFQQMGIYSVMIAKMILRDLCRFMFVYLVFLLGFSTAVVTLIEDDNEGQDTNISEYARCCHVKRGRTSYNSLYYTCLELFKFTIGMGDLEFTENYRFKSVFVILLVLYVILTYILLLNMLIALMGETVNKIAQESKSIWKLQRAITILDIENSYLNCLRHSFRSGKQVLVGITPDGQDDYRWCFRVDEVNWSTWNTNLGIINEDPGYSGDLRRNASFSLKPGRVSGRHWKTLVPLLKDGEKRREEPHKLPEEVKLKPVLEPYFEAEDSEGLKESIPKNMIKDNNEIVPLMGKKTNPPGIPPANQQEKKVTEGTPTKKSSHFFLEIDGFESNASPNNTSPPVFSKPMDSNIRPCASGNGEDMDSPQSLQDDATEYSPNVDSCGANTSQGPELRSARKKLKRNLFRAVSEGNVEELQRLLAELKERSSACTNPPVPDYLMKKFTASDTGKTCLMKALLNINQNTNEIVNMLLSFAEENGILERFINAAYTEEAYKGQTALNIAIERRQYEITQILIEKGADVNAHAQGIFFNPKHKHEGFYFGETALALAACTNQPDIIELLMDNARTNISSQDSRGNNILHALVTVAEDSRTQNDFVIRMYDMILLKSKDRNLETTKNKEGLTPLQLAAKTGKLEILKYILSREIREKPNRSLSRKFTDWAYGPVQSSLYDLTELDTTADNSVLEIIVYNTNIGAPPYPLALTRGVGWLQLSGQVMVMLGAIFLAIKEVILQDVIKFLVVYIVFLLGFGVALAALIETCQEGGECHSNSSLGPVLMDLFKLTLGLGDLEIQQNSKYPVLFLLLLITFVVLTFVLLLNMLIALMGETVEDISKESEHIWKLQRARTILEFEKFLPKCLRKKFQLGERCKVAENDTRVCLRINEVKWTEWKTHVSFINEDPGPTDPSKIQDNSRTNSKNTLNTFEEMDDLPETSV</sequence>
<dbReference type="GO" id="GO:0005975">
    <property type="term" value="P:carbohydrate metabolic process"/>
    <property type="evidence" value="ECO:0007669"/>
    <property type="project" value="InterPro"/>
</dbReference>
<evidence type="ECO:0000256" key="4">
    <source>
        <dbReference type="ARBA" id="ARBA00015942"/>
    </source>
</evidence>
<keyword evidence="13" id="KW-0479">Metal-binding</keyword>
<dbReference type="EMBL" id="QRBI01000111">
    <property type="protein sequence ID" value="RMC10677.1"/>
    <property type="molecule type" value="Genomic_DNA"/>
</dbReference>
<dbReference type="STRING" id="333673.A0A3M0KUB9"/>
<dbReference type="InterPro" id="IPR043129">
    <property type="entry name" value="ATPase_NBD"/>
</dbReference>
<dbReference type="Proteomes" id="UP000269221">
    <property type="component" value="Unassembled WGS sequence"/>
</dbReference>
<keyword evidence="10" id="KW-0107">Calcium channel</keyword>
<comment type="similarity">
    <text evidence="3">Belongs to the transient receptor (TC 1.A.4) family. TrpV subfamily. TRPV1 sub-subfamily.</text>
</comment>
<evidence type="ECO:0000256" key="28">
    <source>
        <dbReference type="ARBA" id="ARBA00023273"/>
    </source>
</evidence>
<accession>A0A3M0KUB9</accession>
<keyword evidence="5" id="KW-0813">Transport</keyword>
<dbReference type="PANTHER" id="PTHR10582:SF17">
    <property type="entry name" value="TRANSIENT RECEPTOR POTENTIAL CATION CHANNEL SUBFAMILY V MEMBER 1"/>
    <property type="match status" value="1"/>
</dbReference>
<evidence type="ECO:0000256" key="30">
    <source>
        <dbReference type="ARBA" id="ARBA00031766"/>
    </source>
</evidence>
<evidence type="ECO:0000256" key="42">
    <source>
        <dbReference type="SAM" id="MobiDB-lite"/>
    </source>
</evidence>
<keyword evidence="25 43" id="KW-0472">Membrane</keyword>
<dbReference type="GO" id="GO:0006098">
    <property type="term" value="P:pentose-phosphate shunt"/>
    <property type="evidence" value="ECO:0007669"/>
    <property type="project" value="UniProtKB-ARBA"/>
</dbReference>
<keyword evidence="22 41" id="KW-0040">ANK repeat</keyword>
<dbReference type="GO" id="GO:0005516">
    <property type="term" value="F:calmodulin binding"/>
    <property type="evidence" value="ECO:0007669"/>
    <property type="project" value="UniProtKB-KW"/>
</dbReference>
<feature type="repeat" description="ANK" evidence="41">
    <location>
        <begin position="1692"/>
        <end position="1715"/>
    </location>
</feature>
<feature type="domain" description="Ion transport" evidence="45">
    <location>
        <begin position="1031"/>
        <end position="1208"/>
    </location>
</feature>
<evidence type="ECO:0000256" key="13">
    <source>
        <dbReference type="ARBA" id="ARBA00022723"/>
    </source>
</evidence>
<evidence type="ECO:0000256" key="33">
    <source>
        <dbReference type="ARBA" id="ARBA00034430"/>
    </source>
</evidence>
<keyword evidence="20 43" id="KW-1133">Transmembrane helix</keyword>
<proteinExistence type="inferred from homology"/>
<keyword evidence="16" id="KW-0418">Kinase</keyword>
<dbReference type="GO" id="GO:0005737">
    <property type="term" value="C:cytoplasm"/>
    <property type="evidence" value="ECO:0007669"/>
    <property type="project" value="UniProtKB-SubCell"/>
</dbReference>
<evidence type="ECO:0000256" key="18">
    <source>
        <dbReference type="ARBA" id="ARBA00022840"/>
    </source>
</evidence>
<evidence type="ECO:0000256" key="11">
    <source>
        <dbReference type="ARBA" id="ARBA00022679"/>
    </source>
</evidence>
<keyword evidence="18" id="KW-0067">ATP-binding</keyword>
<dbReference type="NCBIfam" id="TIGR00870">
    <property type="entry name" value="trp"/>
    <property type="match status" value="1"/>
</dbReference>
<evidence type="ECO:0000256" key="34">
    <source>
        <dbReference type="ARBA" id="ARBA00036239"/>
    </source>
</evidence>
<evidence type="ECO:0000256" key="10">
    <source>
        <dbReference type="ARBA" id="ARBA00022673"/>
    </source>
</evidence>
<keyword evidence="8" id="KW-0597">Phosphoprotein</keyword>
<evidence type="ECO:0000256" key="29">
    <source>
        <dbReference type="ARBA" id="ARBA00023303"/>
    </source>
</evidence>
<evidence type="ECO:0000256" key="23">
    <source>
        <dbReference type="ARBA" id="ARBA00023053"/>
    </source>
</evidence>
<evidence type="ECO:0000256" key="22">
    <source>
        <dbReference type="ARBA" id="ARBA00023043"/>
    </source>
</evidence>
<dbReference type="FunFam" id="1.25.40.20:FF:000101">
    <property type="entry name" value="Transient receptor potential cation channel subfamily V member 3"/>
    <property type="match status" value="1"/>
</dbReference>
<dbReference type="PROSITE" id="PS50088">
    <property type="entry name" value="ANK_REPEAT"/>
    <property type="match status" value="3"/>
</dbReference>
<feature type="repeat" description="ANK" evidence="41">
    <location>
        <begin position="1566"/>
        <end position="1598"/>
    </location>
</feature>
<keyword evidence="7" id="KW-0963">Cytoplasm</keyword>
<reference evidence="46 47" key="1">
    <citation type="submission" date="2018-07" db="EMBL/GenBank/DDBJ databases">
        <title>A high quality draft genome assembly of the barn swallow (H. rustica rustica).</title>
        <authorList>
            <person name="Formenti G."/>
            <person name="Chiara M."/>
            <person name="Poveda L."/>
            <person name="Francoijs K.-J."/>
            <person name="Bonisoli-Alquati A."/>
            <person name="Canova L."/>
            <person name="Gianfranceschi L."/>
            <person name="Horner D.S."/>
            <person name="Saino N."/>
        </authorList>
    </citation>
    <scope>NUCLEOTIDE SEQUENCE [LARGE SCALE GENOMIC DNA]</scope>
    <source>
        <strain evidence="46">Chelidonia</strain>
        <tissue evidence="46">Blood</tissue>
    </source>
</reference>
<dbReference type="FunFam" id="1.10.287.70:FF:000074">
    <property type="entry name" value="Transient receptor potential cation channel subfamily V member 1"/>
    <property type="match status" value="1"/>
</dbReference>
<dbReference type="InterPro" id="IPR036770">
    <property type="entry name" value="Ankyrin_rpt-contain_sf"/>
</dbReference>
<organism evidence="46 47">
    <name type="scientific">Hirundo rustica rustica</name>
    <dbReference type="NCBI Taxonomy" id="333673"/>
    <lineage>
        <taxon>Eukaryota</taxon>
        <taxon>Metazoa</taxon>
        <taxon>Chordata</taxon>
        <taxon>Craniata</taxon>
        <taxon>Vertebrata</taxon>
        <taxon>Euteleostomi</taxon>
        <taxon>Archelosauria</taxon>
        <taxon>Archosauria</taxon>
        <taxon>Dinosauria</taxon>
        <taxon>Saurischia</taxon>
        <taxon>Theropoda</taxon>
        <taxon>Coelurosauria</taxon>
        <taxon>Aves</taxon>
        <taxon>Neognathae</taxon>
        <taxon>Neoaves</taxon>
        <taxon>Telluraves</taxon>
        <taxon>Australaves</taxon>
        <taxon>Passeriformes</taxon>
        <taxon>Sylvioidea</taxon>
        <taxon>Hirundinidae</taxon>
        <taxon>Hirundo</taxon>
    </lineage>
</organism>
<keyword evidence="24" id="KW-0406">Ion transport</keyword>
<keyword evidence="12 43" id="KW-0812">Transmembrane</keyword>
<dbReference type="InterPro" id="IPR018484">
    <property type="entry name" value="FGGY_N"/>
</dbReference>
<feature type="compositionally biased region" description="Polar residues" evidence="42">
    <location>
        <begin position="1436"/>
        <end position="1461"/>
    </location>
</feature>
<dbReference type="GO" id="GO:0098703">
    <property type="term" value="P:calcium ion import across plasma membrane"/>
    <property type="evidence" value="ECO:0007669"/>
    <property type="project" value="TreeGrafter"/>
</dbReference>
<evidence type="ECO:0000256" key="27">
    <source>
        <dbReference type="ARBA" id="ARBA00023257"/>
    </source>
</evidence>
<evidence type="ECO:0000256" key="36">
    <source>
        <dbReference type="ARBA" id="ARBA00052736"/>
    </source>
</evidence>
<name>A0A3M0KUB9_HIRRU</name>
<keyword evidence="23" id="KW-0915">Sodium</keyword>
<evidence type="ECO:0000256" key="43">
    <source>
        <dbReference type="SAM" id="Phobius"/>
    </source>
</evidence>
<dbReference type="FunFam" id="3.30.420.40:FF:000132">
    <property type="entry name" value="Sedoheptulokinase"/>
    <property type="match status" value="1"/>
</dbReference>
<keyword evidence="21" id="KW-0770">Synapse</keyword>
<feature type="compositionally biased region" description="Polar residues" evidence="42">
    <location>
        <begin position="1403"/>
        <end position="1413"/>
    </location>
</feature>
<dbReference type="FunFam" id="1.25.40.20:FF:000018">
    <property type="entry name" value="Transient receptor potential cation channel subfamily V member 1"/>
    <property type="match status" value="1"/>
</dbReference>
<evidence type="ECO:0000313" key="47">
    <source>
        <dbReference type="Proteomes" id="UP000269221"/>
    </source>
</evidence>
<evidence type="ECO:0000256" key="6">
    <source>
        <dbReference type="ARBA" id="ARBA00022475"/>
    </source>
</evidence>
<feature type="transmembrane region" description="Helical" evidence="43">
    <location>
        <begin position="1027"/>
        <end position="1047"/>
    </location>
</feature>
<evidence type="ECO:0000259" key="44">
    <source>
        <dbReference type="Pfam" id="PF00370"/>
    </source>
</evidence>
<feature type="compositionally biased region" description="Acidic residues" evidence="42">
    <location>
        <begin position="524"/>
        <end position="540"/>
    </location>
</feature>
<dbReference type="Pfam" id="PF12796">
    <property type="entry name" value="Ank_2"/>
    <property type="match status" value="2"/>
</dbReference>
<evidence type="ECO:0000256" key="21">
    <source>
        <dbReference type="ARBA" id="ARBA00023018"/>
    </source>
</evidence>
<feature type="transmembrane region" description="Helical" evidence="43">
    <location>
        <begin position="1144"/>
        <end position="1162"/>
    </location>
</feature>
<dbReference type="FunFam" id="3.30.420.40:FF:000111">
    <property type="entry name" value="Sedoheptulokinase"/>
    <property type="match status" value="1"/>
</dbReference>
<dbReference type="PANTHER" id="PTHR10582">
    <property type="entry name" value="TRANSIENT RECEPTOR POTENTIAL ION CHANNEL PROTEIN"/>
    <property type="match status" value="1"/>
</dbReference>
<evidence type="ECO:0000256" key="17">
    <source>
        <dbReference type="ARBA" id="ARBA00022837"/>
    </source>
</evidence>
<keyword evidence="29" id="KW-0407">Ion channel</keyword>
<keyword evidence="47" id="KW-1185">Reference proteome</keyword>
<comment type="subcellular location">
    <subcellularLocation>
        <location evidence="1">Cell projection</location>
        <location evidence="1">Dendritic spine membrane</location>
        <topology evidence="1">Multi-pass membrane protein</topology>
    </subcellularLocation>
    <subcellularLocation>
        <location evidence="2">Cytoplasm</location>
    </subcellularLocation>
</comment>
<comment type="caution">
    <text evidence="46">The sequence shown here is derived from an EMBL/GenBank/DDBJ whole genome shotgun (WGS) entry which is preliminary data.</text>
</comment>
<evidence type="ECO:0000259" key="45">
    <source>
        <dbReference type="Pfam" id="PF00520"/>
    </source>
</evidence>
<comment type="catalytic activity">
    <reaction evidence="35">
        <text>Ca(2+)(in) = Ca(2+)(out)</text>
        <dbReference type="Rhea" id="RHEA:29671"/>
        <dbReference type="ChEBI" id="CHEBI:29108"/>
    </reaction>
</comment>
<keyword evidence="28" id="KW-0966">Cell projection</keyword>
<feature type="region of interest" description="Disordered" evidence="42">
    <location>
        <begin position="1969"/>
        <end position="2005"/>
    </location>
</feature>
<evidence type="ECO:0000256" key="38">
    <source>
        <dbReference type="ARBA" id="ARBA00066341"/>
    </source>
</evidence>
<keyword evidence="14" id="KW-0677">Repeat</keyword>
<feature type="transmembrane region" description="Helical" evidence="43">
    <location>
        <begin position="1779"/>
        <end position="1798"/>
    </location>
</feature>
<keyword evidence="11" id="KW-0808">Transferase</keyword>
<dbReference type="GO" id="GO:0050277">
    <property type="term" value="F:sedoheptulokinase activity"/>
    <property type="evidence" value="ECO:0007669"/>
    <property type="project" value="UniProtKB-EC"/>
</dbReference>
<comment type="catalytic activity">
    <reaction evidence="33">
        <text>K(+)(in) = K(+)(out)</text>
        <dbReference type="Rhea" id="RHEA:29463"/>
        <dbReference type="ChEBI" id="CHEBI:29103"/>
    </reaction>
</comment>
<dbReference type="GO" id="GO:0005524">
    <property type="term" value="F:ATP binding"/>
    <property type="evidence" value="ECO:0007669"/>
    <property type="project" value="UniProtKB-KW"/>
</dbReference>
<evidence type="ECO:0000313" key="46">
    <source>
        <dbReference type="EMBL" id="RMC10677.1"/>
    </source>
</evidence>
<dbReference type="SUPFAM" id="SSF53067">
    <property type="entry name" value="Actin-like ATPase domain"/>
    <property type="match status" value="1"/>
</dbReference>
<feature type="domain" description="Ion transport" evidence="45">
    <location>
        <begin position="1802"/>
        <end position="1906"/>
    </location>
</feature>
<comment type="catalytic activity">
    <reaction evidence="32">
        <text>Mg(2+)(in) = Mg(2+)(out)</text>
        <dbReference type="Rhea" id="RHEA:29827"/>
        <dbReference type="ChEBI" id="CHEBI:18420"/>
    </reaction>
</comment>
<evidence type="ECO:0000256" key="26">
    <source>
        <dbReference type="ARBA" id="ARBA00023180"/>
    </source>
</evidence>
<feature type="transmembrane region" description="Helical" evidence="43">
    <location>
        <begin position="848"/>
        <end position="868"/>
    </location>
</feature>
<dbReference type="InterPro" id="IPR008347">
    <property type="entry name" value="TrpV1-4"/>
</dbReference>
<comment type="catalytic activity">
    <reaction evidence="34">
        <text>Na(+)(in) = Na(+)(out)</text>
        <dbReference type="Rhea" id="RHEA:34963"/>
        <dbReference type="ChEBI" id="CHEBI:29101"/>
    </reaction>
</comment>
<feature type="compositionally biased region" description="Acidic residues" evidence="42">
    <location>
        <begin position="1995"/>
        <end position="2005"/>
    </location>
</feature>
<keyword evidence="6" id="KW-1003">Cell membrane</keyword>
<keyword evidence="26" id="KW-0325">Glycoprotein</keyword>
<evidence type="ECO:0000256" key="8">
    <source>
        <dbReference type="ARBA" id="ARBA00022553"/>
    </source>
</evidence>
<feature type="region of interest" description="Disordered" evidence="42">
    <location>
        <begin position="524"/>
        <end position="559"/>
    </location>
</feature>
<feature type="transmembrane region" description="Helical" evidence="43">
    <location>
        <begin position="947"/>
        <end position="968"/>
    </location>
</feature>
<evidence type="ECO:0000256" key="1">
    <source>
        <dbReference type="ARBA" id="ARBA00004332"/>
    </source>
</evidence>
<evidence type="ECO:0000256" key="7">
    <source>
        <dbReference type="ARBA" id="ARBA00022490"/>
    </source>
</evidence>
<dbReference type="InterPro" id="IPR002110">
    <property type="entry name" value="Ankyrin_rpt"/>
</dbReference>
<evidence type="ECO:0000256" key="37">
    <source>
        <dbReference type="ARBA" id="ARBA00057196"/>
    </source>
</evidence>
<feature type="domain" description="Carbohydrate kinase FGGY N-terminal" evidence="44">
    <location>
        <begin position="30"/>
        <end position="280"/>
    </location>
</feature>
<feature type="repeat" description="ANK" evidence="41">
    <location>
        <begin position="715"/>
        <end position="747"/>
    </location>
</feature>
<evidence type="ECO:0000256" key="32">
    <source>
        <dbReference type="ARBA" id="ARBA00034269"/>
    </source>
</evidence>
<feature type="transmembrane region" description="Helical" evidence="43">
    <location>
        <begin position="1174"/>
        <end position="1198"/>
    </location>
</feature>
<keyword evidence="19" id="KW-0112">Calmodulin-binding</keyword>
<dbReference type="Gene3D" id="1.25.40.20">
    <property type="entry name" value="Ankyrin repeat-containing domain"/>
    <property type="match status" value="2"/>
</dbReference>
<feature type="compositionally biased region" description="Polar residues" evidence="42">
    <location>
        <begin position="541"/>
        <end position="559"/>
    </location>
</feature>
<dbReference type="SUPFAM" id="SSF48403">
    <property type="entry name" value="Ankyrin repeat"/>
    <property type="match status" value="2"/>
</dbReference>